<name>A0A1V6QMG2_9EURO</name>
<keyword evidence="1" id="KW-1133">Transmembrane helix</keyword>
<dbReference type="PANTHER" id="PTHR42109">
    <property type="entry name" value="UNPLACED GENOMIC SCAFFOLD UM_SCAF_CONTIG_1.265, WHOLE GENOME SHOTGUN SEQUENCE"/>
    <property type="match status" value="1"/>
</dbReference>
<gene>
    <name evidence="3" type="ORF">PENANT_c001G08182</name>
</gene>
<comment type="caution">
    <text evidence="3">The sequence shown here is derived from an EMBL/GenBank/DDBJ whole genome shotgun (WGS) entry which is preliminary data.</text>
</comment>
<evidence type="ECO:0000256" key="1">
    <source>
        <dbReference type="SAM" id="Phobius"/>
    </source>
</evidence>
<feature type="transmembrane region" description="Helical" evidence="1">
    <location>
        <begin position="6"/>
        <end position="25"/>
    </location>
</feature>
<organism evidence="3 4">
    <name type="scientific">Penicillium antarcticum</name>
    <dbReference type="NCBI Taxonomy" id="416450"/>
    <lineage>
        <taxon>Eukaryota</taxon>
        <taxon>Fungi</taxon>
        <taxon>Dikarya</taxon>
        <taxon>Ascomycota</taxon>
        <taxon>Pezizomycotina</taxon>
        <taxon>Eurotiomycetes</taxon>
        <taxon>Eurotiomycetidae</taxon>
        <taxon>Eurotiales</taxon>
        <taxon>Aspergillaceae</taxon>
        <taxon>Penicillium</taxon>
    </lineage>
</organism>
<dbReference type="AlphaFoldDB" id="A0A1V6QMG2"/>
<evidence type="ECO:0000259" key="2">
    <source>
        <dbReference type="Pfam" id="PF24800"/>
    </source>
</evidence>
<keyword evidence="4" id="KW-1185">Reference proteome</keyword>
<dbReference type="Proteomes" id="UP000191672">
    <property type="component" value="Unassembled WGS sequence"/>
</dbReference>
<feature type="transmembrane region" description="Helical" evidence="1">
    <location>
        <begin position="58"/>
        <end position="79"/>
    </location>
</feature>
<reference evidence="4" key="1">
    <citation type="journal article" date="2017" name="Nat. Microbiol.">
        <title>Global analysis of biosynthetic gene clusters reveals vast potential of secondary metabolite production in Penicillium species.</title>
        <authorList>
            <person name="Nielsen J.C."/>
            <person name="Grijseels S."/>
            <person name="Prigent S."/>
            <person name="Ji B."/>
            <person name="Dainat J."/>
            <person name="Nielsen K.F."/>
            <person name="Frisvad J.C."/>
            <person name="Workman M."/>
            <person name="Nielsen J."/>
        </authorList>
    </citation>
    <scope>NUCLEOTIDE SEQUENCE [LARGE SCALE GENOMIC DNA]</scope>
    <source>
        <strain evidence="4">IBT 31811</strain>
    </source>
</reference>
<feature type="transmembrane region" description="Helical" evidence="1">
    <location>
        <begin position="99"/>
        <end position="118"/>
    </location>
</feature>
<keyword evidence="1" id="KW-0472">Membrane</keyword>
<feature type="transmembrane region" description="Helical" evidence="1">
    <location>
        <begin position="32"/>
        <end position="52"/>
    </location>
</feature>
<feature type="transmembrane region" description="Helical" evidence="1">
    <location>
        <begin position="138"/>
        <end position="158"/>
    </location>
</feature>
<proteinExistence type="predicted"/>
<dbReference type="EMBL" id="MDYN01000001">
    <property type="protein sequence ID" value="OQD90434.1"/>
    <property type="molecule type" value="Genomic_DNA"/>
</dbReference>
<feature type="domain" description="DUF7702" evidence="2">
    <location>
        <begin position="3"/>
        <end position="234"/>
    </location>
</feature>
<dbReference type="InterPro" id="IPR056119">
    <property type="entry name" value="DUF7702"/>
</dbReference>
<protein>
    <recommendedName>
        <fullName evidence="2">DUF7702 domain-containing protein</fullName>
    </recommendedName>
</protein>
<feature type="transmembrane region" description="Helical" evidence="1">
    <location>
        <begin position="210"/>
        <end position="232"/>
    </location>
</feature>
<accession>A0A1V6QMG2</accession>
<keyword evidence="1" id="KW-0812">Transmembrane</keyword>
<evidence type="ECO:0000313" key="3">
    <source>
        <dbReference type="EMBL" id="OQD90434.1"/>
    </source>
</evidence>
<evidence type="ECO:0000313" key="4">
    <source>
        <dbReference type="Proteomes" id="UP000191672"/>
    </source>
</evidence>
<feature type="transmembrane region" description="Helical" evidence="1">
    <location>
        <begin position="170"/>
        <end position="190"/>
    </location>
</feature>
<sequence>MTNSLSAATCAIYAVLAIPVLYLLVRHGRYGLLGWLFLFFFCTLRIIGGALAVNSTSVAANIISSVGLSPLLLATASILHEARQYRIQPLDKKMEWVSVLAYHMLVVAGVALTAAGSAKLQEHEQPLDKAEKITEAGISILAVAWVILVGWTGFSFMAPRGRNSSLTRAGNVLLMAVAFSLVFIGIRVFYSLAALCTQRASLNPITGSLAIRVVLGFMPEVIATLAFIFAGIRTRGAALLAHVEEEKILRTGYDSEPPKALTACRQECGYCGHCDCCRRLSRKLEDTWGCPQRNADKAMEDYNLCMESFVKRKSISMNKGKCHAVAGGKVTDILTDWGVRENLAKGPKACHASFHSKEEAGYFIASWKEPFTDLSRRAVTEALEIG</sequence>
<dbReference type="Pfam" id="PF24800">
    <property type="entry name" value="DUF7702"/>
    <property type="match status" value="1"/>
</dbReference>
<dbReference type="PANTHER" id="PTHR42109:SF3">
    <property type="entry name" value="INTEGRAL MEMBRANE PROTEIN (AFU_ORTHOLOGUE AFUA_5G00100)"/>
    <property type="match status" value="1"/>
</dbReference>